<protein>
    <submittedName>
        <fullName evidence="1">Type IX secretion system PorP/SprF family membrane protein</fullName>
    </submittedName>
</protein>
<keyword evidence="2" id="KW-1185">Reference proteome</keyword>
<dbReference type="Pfam" id="PF11751">
    <property type="entry name" value="PorP_SprF"/>
    <property type="match status" value="1"/>
</dbReference>
<evidence type="ECO:0000313" key="1">
    <source>
        <dbReference type="EMBL" id="PZV78026.1"/>
    </source>
</evidence>
<gene>
    <name evidence="1" type="ORF">CLV31_1182</name>
</gene>
<dbReference type="OrthoDB" id="978914at2"/>
<dbReference type="Proteomes" id="UP000248917">
    <property type="component" value="Unassembled WGS sequence"/>
</dbReference>
<dbReference type="AlphaFoldDB" id="A0A326RL48"/>
<evidence type="ECO:0000313" key="2">
    <source>
        <dbReference type="Proteomes" id="UP000248917"/>
    </source>
</evidence>
<dbReference type="InterPro" id="IPR019861">
    <property type="entry name" value="PorP/SprF_Bacteroidetes"/>
</dbReference>
<proteinExistence type="predicted"/>
<comment type="caution">
    <text evidence="1">The sequence shown here is derived from an EMBL/GenBank/DDBJ whole genome shotgun (WGS) entry which is preliminary data.</text>
</comment>
<reference evidence="1 2" key="1">
    <citation type="submission" date="2018-06" db="EMBL/GenBank/DDBJ databases">
        <title>Genomic Encyclopedia of Archaeal and Bacterial Type Strains, Phase II (KMG-II): from individual species to whole genera.</title>
        <authorList>
            <person name="Goeker M."/>
        </authorList>
    </citation>
    <scope>NUCLEOTIDE SEQUENCE [LARGE SCALE GENOMIC DNA]</scope>
    <source>
        <strain evidence="1 2">T4</strain>
    </source>
</reference>
<name>A0A326RL48_9BACT</name>
<dbReference type="NCBIfam" id="TIGR03519">
    <property type="entry name" value="T9SS_PorP_fam"/>
    <property type="match status" value="1"/>
</dbReference>
<sequence>MKEINLLILFFLFGLGAQAQSRKYYSQFNQAQSYFNPAMTGYEGSLLRGLARNQWAGWEGAPKSYYFSTEIDFDQLKHQSKTEFGGKNAMGIFVLSDSYGAFNQVELMSSYAARVQIGEKTNLRLGAGLSWKELRLDGNNLNVEESNDPVVSPYLGRYASMRTIDFNLGISITHTNYYFSYSLNQANKGRLRSGDVFVNSIPQVSVFQAGYRNQLSKSVSVSTNFMFRHQADLPENIEINLKAFFLERLWLGVGHRVDYANSLQMGLIMNKLRFGYVYETPTIRSYLLPSSTHELIAVFQIFGNNQKGLIW</sequence>
<dbReference type="EMBL" id="QKTX01000018">
    <property type="protein sequence ID" value="PZV78026.1"/>
    <property type="molecule type" value="Genomic_DNA"/>
</dbReference>
<dbReference type="RefSeq" id="WP_111394602.1">
    <property type="nucleotide sequence ID" value="NZ_QKTX01000018.1"/>
</dbReference>
<accession>A0A326RL48</accession>
<organism evidence="1 2">
    <name type="scientific">Algoriphagus aquaeductus</name>
    <dbReference type="NCBI Taxonomy" id="475299"/>
    <lineage>
        <taxon>Bacteria</taxon>
        <taxon>Pseudomonadati</taxon>
        <taxon>Bacteroidota</taxon>
        <taxon>Cytophagia</taxon>
        <taxon>Cytophagales</taxon>
        <taxon>Cyclobacteriaceae</taxon>
        <taxon>Algoriphagus</taxon>
    </lineage>
</organism>